<dbReference type="EMBL" id="JANBPK010001339">
    <property type="protein sequence ID" value="KAJ2923432.1"/>
    <property type="molecule type" value="Genomic_DNA"/>
</dbReference>
<gene>
    <name evidence="2" type="ORF">H1R20_g13666</name>
</gene>
<feature type="compositionally biased region" description="Low complexity" evidence="1">
    <location>
        <begin position="105"/>
        <end position="115"/>
    </location>
</feature>
<name>A0A9W8IVG8_9AGAR</name>
<protein>
    <submittedName>
        <fullName evidence="2">Uncharacterized protein</fullName>
    </submittedName>
</protein>
<feature type="compositionally biased region" description="Acidic residues" evidence="1">
    <location>
        <begin position="373"/>
        <end position="382"/>
    </location>
</feature>
<feature type="compositionally biased region" description="Basic and acidic residues" evidence="1">
    <location>
        <begin position="389"/>
        <end position="399"/>
    </location>
</feature>
<accession>A0A9W8IVG8</accession>
<dbReference type="Proteomes" id="UP001140091">
    <property type="component" value="Unassembled WGS sequence"/>
</dbReference>
<feature type="compositionally biased region" description="Pro residues" evidence="1">
    <location>
        <begin position="125"/>
        <end position="134"/>
    </location>
</feature>
<feature type="region of interest" description="Disordered" evidence="1">
    <location>
        <begin position="52"/>
        <end position="244"/>
    </location>
</feature>
<feature type="compositionally biased region" description="Low complexity" evidence="1">
    <location>
        <begin position="200"/>
        <end position="213"/>
    </location>
</feature>
<evidence type="ECO:0000256" key="1">
    <source>
        <dbReference type="SAM" id="MobiDB-lite"/>
    </source>
</evidence>
<feature type="region of interest" description="Disordered" evidence="1">
    <location>
        <begin position="292"/>
        <end position="315"/>
    </location>
</feature>
<dbReference type="AlphaFoldDB" id="A0A9W8IVG8"/>
<feature type="region of interest" description="Disordered" evidence="1">
    <location>
        <begin position="1"/>
        <end position="37"/>
    </location>
</feature>
<organism evidence="2 3">
    <name type="scientific">Candolleomyces eurysporus</name>
    <dbReference type="NCBI Taxonomy" id="2828524"/>
    <lineage>
        <taxon>Eukaryota</taxon>
        <taxon>Fungi</taxon>
        <taxon>Dikarya</taxon>
        <taxon>Basidiomycota</taxon>
        <taxon>Agaricomycotina</taxon>
        <taxon>Agaricomycetes</taxon>
        <taxon>Agaricomycetidae</taxon>
        <taxon>Agaricales</taxon>
        <taxon>Agaricineae</taxon>
        <taxon>Psathyrellaceae</taxon>
        <taxon>Candolleomyces</taxon>
    </lineage>
</organism>
<evidence type="ECO:0000313" key="2">
    <source>
        <dbReference type="EMBL" id="KAJ2923432.1"/>
    </source>
</evidence>
<sequence length="452" mass="48474">MAASTSTSKLAAAEPTTRPKMRVVEKPPQGGRPKKARVQQLERIVDSFACEAEPIASGSSTTTTTVQRNTNTTTRVLRPLPCIPQPQIPQTAPPISCDPSRVVPTSTNSTTTSSTRPKTCVPKIRPLPPTPVPAPLTIRKRNVSARGRSSAPASLSPPVAEDSRPPLPPIPSTTNSATPQLPPPLPQQPPLLAPPPPAAPAASAAPLPSTSTSPHPPPSLPSPPSPPPPPREVTLQVGDGLGDIGDEKATELLEALKRDPNRHQQLILLAASLSRMCALPHHVDSDLVERDEGQESLEVRSAGSQQTSNNRRSEAPKLSLMPVLETVVEEERCNSSTLSSPVDFLNELGPSKRYTVLSILTTLTDEVLAAPDSESDSEEEEQGVLVQDGLRDPESKKSPGDISWEFAVKTGAAISAHAKILTKFSKKWVREKKGKRWVEDDYSNVLSFLRRL</sequence>
<dbReference type="OrthoDB" id="3070917at2759"/>
<feature type="region of interest" description="Disordered" evidence="1">
    <location>
        <begin position="370"/>
        <end position="400"/>
    </location>
</feature>
<proteinExistence type="predicted"/>
<feature type="compositionally biased region" description="Pro residues" evidence="1">
    <location>
        <begin position="214"/>
        <end position="231"/>
    </location>
</feature>
<feature type="compositionally biased region" description="Pro residues" evidence="1">
    <location>
        <begin position="180"/>
        <end position="199"/>
    </location>
</feature>
<feature type="compositionally biased region" description="Low complexity" evidence="1">
    <location>
        <begin position="61"/>
        <end position="80"/>
    </location>
</feature>
<reference evidence="2" key="1">
    <citation type="submission" date="2022-06" db="EMBL/GenBank/DDBJ databases">
        <title>Genome Sequence of Candolleomyces eurysporus.</title>
        <authorList>
            <person name="Buettner E."/>
        </authorList>
    </citation>
    <scope>NUCLEOTIDE SEQUENCE</scope>
    <source>
        <strain evidence="2">VTCC 930004</strain>
    </source>
</reference>
<keyword evidence="3" id="KW-1185">Reference proteome</keyword>
<feature type="compositionally biased region" description="Low complexity" evidence="1">
    <location>
        <begin position="1"/>
        <end position="13"/>
    </location>
</feature>
<comment type="caution">
    <text evidence="2">The sequence shown here is derived from an EMBL/GenBank/DDBJ whole genome shotgun (WGS) entry which is preliminary data.</text>
</comment>
<feature type="non-terminal residue" evidence="2">
    <location>
        <position position="452"/>
    </location>
</feature>
<feature type="compositionally biased region" description="Low complexity" evidence="1">
    <location>
        <begin position="144"/>
        <end position="158"/>
    </location>
</feature>
<evidence type="ECO:0000313" key="3">
    <source>
        <dbReference type="Proteomes" id="UP001140091"/>
    </source>
</evidence>